<evidence type="ECO:0000313" key="1">
    <source>
        <dbReference type="EMBL" id="MFM0241197.1"/>
    </source>
</evidence>
<dbReference type="EMBL" id="JAQQDR010000009">
    <property type="protein sequence ID" value="MFM0241197.1"/>
    <property type="molecule type" value="Genomic_DNA"/>
</dbReference>
<dbReference type="RefSeq" id="WP_408264054.1">
    <property type="nucleotide sequence ID" value="NZ_JAQQCK010000020.1"/>
</dbReference>
<accession>A0ABW9BMG7</accession>
<keyword evidence="2" id="KW-1185">Reference proteome</keyword>
<dbReference type="Pfam" id="PF05947">
    <property type="entry name" value="T6SS_TssF"/>
    <property type="match status" value="1"/>
</dbReference>
<dbReference type="PIRSF" id="PIRSF028304">
    <property type="entry name" value="UCP028304"/>
    <property type="match status" value="1"/>
</dbReference>
<evidence type="ECO:0000313" key="2">
    <source>
        <dbReference type="Proteomes" id="UP001629274"/>
    </source>
</evidence>
<sequence length="628" mass="69714">MDPRLLDYYSRELLYIRELAMEFAAAHPKIARRLGMHAGEIGDPYVERLLQSSAFVTARAQIRLDEAFPEFTLPLLQTVYPNYTCPTPSIAVARFFPLAQGKHAVNGTVVPRGTAFPSRIPDGELTACEFRSSQDVTLFPLEIVQARLTGIPPDIPMLDRYVPAGRTAHGALRLRLRTTNGASIANLAGLDRLPVYLSGDETTASHLFELIHAAGVATVTGVPGEFATGTLHAVTRDAVVHEALEPEQSLLPAVPRKFHGHNLLQEYFACPARFWFFTLTGLAKGLASIAGNEAEIVLLLERPADRLAETVDASHFALFCTPVINLFPRRTDRLDLDPDRQSHRLVPVPAASSDYAVHSVQAAWGQVSEDSEALRFYPLHASVGESTSRGARYFTIRRELNRAEEDDRHYGTRRPFTETRTFISLVDRDEQPNTEGIHYLSLEALLTNRDLPCLIPCDGRRDLFPHKSIPAESVGLVRAPTMPRPPLASGERAWQLYGQLNLGYMTFDEPPGRPATGDALRKLLRLYLSEDAAVLRRQVEALRSATATPVNRRLPPHFPQPFGRGIECTLTFDESGFDGMSPYTLGLVLERYVARHVSERSFTTTMLCSTQRGRITHWPPRAGTRGAA</sequence>
<dbReference type="Proteomes" id="UP001629274">
    <property type="component" value="Unassembled WGS sequence"/>
</dbReference>
<comment type="caution">
    <text evidence="1">The sequence shown here is derived from an EMBL/GenBank/DDBJ whole genome shotgun (WGS) entry which is preliminary data.</text>
</comment>
<proteinExistence type="predicted"/>
<dbReference type="PANTHER" id="PTHR35370:SF1">
    <property type="entry name" value="TYPE VI SECRETION SYSTEM COMPONENT TSSF1"/>
    <property type="match status" value="1"/>
</dbReference>
<protein>
    <submittedName>
        <fullName evidence="1">Type VI secretion system baseplate subunit TssF</fullName>
    </submittedName>
</protein>
<reference evidence="1 2" key="1">
    <citation type="journal article" date="2024" name="Chem. Sci.">
        <title>Discovery of megapolipeptins by genome mining of a Burkholderiales bacteria collection.</title>
        <authorList>
            <person name="Paulo B.S."/>
            <person name="Recchia M.J.J."/>
            <person name="Lee S."/>
            <person name="Fergusson C.H."/>
            <person name="Romanowski S.B."/>
            <person name="Hernandez A."/>
            <person name="Krull N."/>
            <person name="Liu D.Y."/>
            <person name="Cavanagh H."/>
            <person name="Bos A."/>
            <person name="Gray C.A."/>
            <person name="Murphy B.T."/>
            <person name="Linington R.G."/>
            <person name="Eustaquio A.S."/>
        </authorList>
    </citation>
    <scope>NUCLEOTIDE SEQUENCE [LARGE SCALE GENOMIC DNA]</scope>
    <source>
        <strain evidence="1 2">RL17-351-BIE-A</strain>
    </source>
</reference>
<dbReference type="PANTHER" id="PTHR35370">
    <property type="entry name" value="CYTOPLASMIC PROTEIN-RELATED-RELATED"/>
    <property type="match status" value="1"/>
</dbReference>
<dbReference type="InterPro" id="IPR010272">
    <property type="entry name" value="T6SS_TssF"/>
</dbReference>
<dbReference type="NCBIfam" id="TIGR03359">
    <property type="entry name" value="VI_chp_6"/>
    <property type="match status" value="1"/>
</dbReference>
<name>A0ABW9BMG7_9BURK</name>
<gene>
    <name evidence="1" type="primary">tssF</name>
    <name evidence="1" type="ORF">PQR03_23975</name>
</gene>
<organism evidence="1 2">
    <name type="scientific">Paraburkholderia phytofirmans</name>
    <dbReference type="NCBI Taxonomy" id="261302"/>
    <lineage>
        <taxon>Bacteria</taxon>
        <taxon>Pseudomonadati</taxon>
        <taxon>Pseudomonadota</taxon>
        <taxon>Betaproteobacteria</taxon>
        <taxon>Burkholderiales</taxon>
        <taxon>Burkholderiaceae</taxon>
        <taxon>Paraburkholderia</taxon>
    </lineage>
</organism>